<dbReference type="EMBL" id="JAGPYM010000004">
    <property type="protein sequence ID" value="KAH6895746.1"/>
    <property type="molecule type" value="Genomic_DNA"/>
</dbReference>
<protein>
    <recommendedName>
        <fullName evidence="5">Zn(2)-C6 fungal-type domain-containing protein</fullName>
    </recommendedName>
</protein>
<keyword evidence="7" id="KW-1185">Reference proteome</keyword>
<evidence type="ECO:0000259" key="5">
    <source>
        <dbReference type="PROSITE" id="PS50048"/>
    </source>
</evidence>
<feature type="domain" description="Zn(2)-C6 fungal-type" evidence="5">
    <location>
        <begin position="17"/>
        <end position="47"/>
    </location>
</feature>
<evidence type="ECO:0000256" key="1">
    <source>
        <dbReference type="ARBA" id="ARBA00022723"/>
    </source>
</evidence>
<dbReference type="Gene3D" id="4.10.240.10">
    <property type="entry name" value="Zn(2)-C6 fungal-type DNA-binding domain"/>
    <property type="match status" value="1"/>
</dbReference>
<dbReference type="AlphaFoldDB" id="A0A9P8WC06"/>
<dbReference type="GO" id="GO:0008270">
    <property type="term" value="F:zinc ion binding"/>
    <property type="evidence" value="ECO:0007669"/>
    <property type="project" value="InterPro"/>
</dbReference>
<dbReference type="Pfam" id="PF04082">
    <property type="entry name" value="Fungal_trans"/>
    <property type="match status" value="1"/>
</dbReference>
<dbReference type="PANTHER" id="PTHR46910">
    <property type="entry name" value="TRANSCRIPTION FACTOR PDR1"/>
    <property type="match status" value="1"/>
</dbReference>
<dbReference type="GO" id="GO:0006351">
    <property type="term" value="P:DNA-templated transcription"/>
    <property type="evidence" value="ECO:0007669"/>
    <property type="project" value="InterPro"/>
</dbReference>
<feature type="region of interest" description="Disordered" evidence="4">
    <location>
        <begin position="514"/>
        <end position="541"/>
    </location>
</feature>
<dbReference type="OrthoDB" id="103819at2759"/>
<feature type="compositionally biased region" description="Polar residues" evidence="4">
    <location>
        <begin position="725"/>
        <end position="737"/>
    </location>
</feature>
<evidence type="ECO:0000256" key="3">
    <source>
        <dbReference type="SAM" id="Coils"/>
    </source>
</evidence>
<evidence type="ECO:0000313" key="7">
    <source>
        <dbReference type="Proteomes" id="UP000777438"/>
    </source>
</evidence>
<feature type="compositionally biased region" description="Polar residues" evidence="4">
    <location>
        <begin position="704"/>
        <end position="715"/>
    </location>
</feature>
<dbReference type="CDD" id="cd00067">
    <property type="entry name" value="GAL4"/>
    <property type="match status" value="1"/>
</dbReference>
<dbReference type="PANTHER" id="PTHR46910:SF25">
    <property type="entry name" value="ABC-TRANSPORTER-REGULATING TRANSCRIPTION FACTOR"/>
    <property type="match status" value="1"/>
</dbReference>
<dbReference type="GO" id="GO:0000981">
    <property type="term" value="F:DNA-binding transcription factor activity, RNA polymerase II-specific"/>
    <property type="evidence" value="ECO:0007669"/>
    <property type="project" value="InterPro"/>
</dbReference>
<name>A0A9P8WC06_9HYPO</name>
<sequence>MWNSQNKEPMWSTHDLACAHCRARKIRCGRERPQCESCKRDGVECRYSSPGKRINHVKLLCQNFEALEDQLNSIQSDLSALTSLVKSGSAGQSLPVQGEDWVLEDFSDRAAETGTRKDRHVVRNETYSIDRYHGPCSLYSLCREFYDDHVSQAPESASPGDDKATIRMLLERMCADASNEDYMDIPSEQARVYLPPRQFLNMVVGPFFNNTDYATDLFLRSNFQTQLDRIYSQHAQPLSPMDEAWAVCFNVVVLLAMGKDQSTQSNSPFIQPFLQTLRMTVNNPRVFLAPRLVNVQALALLSHIAEQYSPPGFAEVVFAQACLLARTMGLHQSRASFSSVDSDEAMEKQKVFLSLYIRDKNFAICRGSSSWLPTFDSSIPPLYGQADGDEVKHSARLELAHIQDEVYRHLHSAEAPNLPPSKHSQLLSKLEQNLERWAATHQVIKKSASSSEGTNLALSFFATRLCICRCSDDPRLGALAFSDAKVCCLFFLLATSSKPDARFVETLDQLLGRKRPPSPLAMEKAEEESEASLTTQPPSLCGDNDTAASLPRLTAIFPLAAIFQVAKNLSLQPIAAPEATPNRPDEEMLLLETLRHRFAAATDHEQIENLTQKLSRTLDTMLRVIRQQRFPEAATTPSIIFNDLSSLHSSASSGSQRGHAGGSRKGSTPEPDVPFASTVVAAASEAANTSSMLLPFMQPFESPRSVSPWPSTANPNGGIGLSPWPASSSYKQQQADSTGRVGKRPRLSSQTEVFDVFAEHMQGHGQRPEDDPMSMFNFFSGNDDIAVFGSED</sequence>
<reference evidence="6 7" key="1">
    <citation type="journal article" date="2021" name="Nat. Commun.">
        <title>Genetic determinants of endophytism in the Arabidopsis root mycobiome.</title>
        <authorList>
            <person name="Mesny F."/>
            <person name="Miyauchi S."/>
            <person name="Thiergart T."/>
            <person name="Pickel B."/>
            <person name="Atanasova L."/>
            <person name="Karlsson M."/>
            <person name="Huettel B."/>
            <person name="Barry K.W."/>
            <person name="Haridas S."/>
            <person name="Chen C."/>
            <person name="Bauer D."/>
            <person name="Andreopoulos W."/>
            <person name="Pangilinan J."/>
            <person name="LaButti K."/>
            <person name="Riley R."/>
            <person name="Lipzen A."/>
            <person name="Clum A."/>
            <person name="Drula E."/>
            <person name="Henrissat B."/>
            <person name="Kohler A."/>
            <person name="Grigoriev I.V."/>
            <person name="Martin F.M."/>
            <person name="Hacquard S."/>
        </authorList>
    </citation>
    <scope>NUCLEOTIDE SEQUENCE [LARGE SCALE GENOMIC DNA]</scope>
    <source>
        <strain evidence="6 7">MPI-CAGE-CH-0241</strain>
    </source>
</reference>
<keyword evidence="2" id="KW-0539">Nucleus</keyword>
<feature type="region of interest" description="Disordered" evidence="4">
    <location>
        <begin position="650"/>
        <end position="674"/>
    </location>
</feature>
<evidence type="ECO:0000256" key="2">
    <source>
        <dbReference type="ARBA" id="ARBA00023242"/>
    </source>
</evidence>
<dbReference type="InterPro" id="IPR036864">
    <property type="entry name" value="Zn2-C6_fun-type_DNA-bd_sf"/>
</dbReference>
<accession>A0A9P8WC06</accession>
<dbReference type="SUPFAM" id="SSF57701">
    <property type="entry name" value="Zn2/Cys6 DNA-binding domain"/>
    <property type="match status" value="1"/>
</dbReference>
<dbReference type="InterPro" id="IPR007219">
    <property type="entry name" value="XnlR_reg_dom"/>
</dbReference>
<dbReference type="InterPro" id="IPR050987">
    <property type="entry name" value="AtrR-like"/>
</dbReference>
<keyword evidence="1" id="KW-0479">Metal-binding</keyword>
<dbReference type="Proteomes" id="UP000777438">
    <property type="component" value="Unassembled WGS sequence"/>
</dbReference>
<dbReference type="SMART" id="SM00066">
    <property type="entry name" value="GAL4"/>
    <property type="match status" value="1"/>
</dbReference>
<feature type="coiled-coil region" evidence="3">
    <location>
        <begin position="57"/>
        <end position="84"/>
    </location>
</feature>
<dbReference type="InterPro" id="IPR001138">
    <property type="entry name" value="Zn2Cys6_DnaBD"/>
</dbReference>
<evidence type="ECO:0000313" key="6">
    <source>
        <dbReference type="EMBL" id="KAH6895746.1"/>
    </source>
</evidence>
<feature type="region of interest" description="Disordered" evidence="4">
    <location>
        <begin position="703"/>
        <end position="747"/>
    </location>
</feature>
<proteinExistence type="predicted"/>
<keyword evidence="3" id="KW-0175">Coiled coil</keyword>
<dbReference type="GO" id="GO:0003677">
    <property type="term" value="F:DNA binding"/>
    <property type="evidence" value="ECO:0007669"/>
    <property type="project" value="InterPro"/>
</dbReference>
<gene>
    <name evidence="6" type="ORF">B0T10DRAFT_526838</name>
</gene>
<organism evidence="6 7">
    <name type="scientific">Thelonectria olida</name>
    <dbReference type="NCBI Taxonomy" id="1576542"/>
    <lineage>
        <taxon>Eukaryota</taxon>
        <taxon>Fungi</taxon>
        <taxon>Dikarya</taxon>
        <taxon>Ascomycota</taxon>
        <taxon>Pezizomycotina</taxon>
        <taxon>Sordariomycetes</taxon>
        <taxon>Hypocreomycetidae</taxon>
        <taxon>Hypocreales</taxon>
        <taxon>Nectriaceae</taxon>
        <taxon>Thelonectria</taxon>
    </lineage>
</organism>
<evidence type="ECO:0000256" key="4">
    <source>
        <dbReference type="SAM" id="MobiDB-lite"/>
    </source>
</evidence>
<dbReference type="CDD" id="cd12148">
    <property type="entry name" value="fungal_TF_MHR"/>
    <property type="match status" value="1"/>
</dbReference>
<comment type="caution">
    <text evidence="6">The sequence shown here is derived from an EMBL/GenBank/DDBJ whole genome shotgun (WGS) entry which is preliminary data.</text>
</comment>
<dbReference type="PROSITE" id="PS00463">
    <property type="entry name" value="ZN2_CY6_FUNGAL_1"/>
    <property type="match status" value="1"/>
</dbReference>
<dbReference type="Pfam" id="PF00172">
    <property type="entry name" value="Zn_clus"/>
    <property type="match status" value="1"/>
</dbReference>
<dbReference type="PROSITE" id="PS50048">
    <property type="entry name" value="ZN2_CY6_FUNGAL_2"/>
    <property type="match status" value="1"/>
</dbReference>